<accession>A0A9W7HX95</accession>
<protein>
    <recommendedName>
        <fullName evidence="1">Reverse transcriptase domain-containing protein</fullName>
    </recommendedName>
</protein>
<evidence type="ECO:0000259" key="1">
    <source>
        <dbReference type="PROSITE" id="PS50878"/>
    </source>
</evidence>
<dbReference type="AlphaFoldDB" id="A0A9W7HX95"/>
<keyword evidence="3" id="KW-1185">Reference proteome</keyword>
<sequence>MSSVTSSSFQIQWIGGLSRPFWPQRGIRQEDPLSPYLFVLVMERLGHMINASVSSDEWQPFRFVRNGIPVSHLFFADDLILYAKAVQGQAVLIQHVLSIFGMYSGHRVNKRKTEIYFSPNTAPWLQSEISSLLEYQRVESLGKYLGVPVLHARAKCADFNFILDKIKAKLNGWASRTLSLAGRVTLAKSVLAAIPVYFMQTCSLPKRVFSEIEKIMRQFIWGSSEAARKVSLVNWDSICQTV</sequence>
<feature type="domain" description="Reverse transcriptase" evidence="1">
    <location>
        <begin position="1"/>
        <end position="149"/>
    </location>
</feature>
<reference evidence="2" key="1">
    <citation type="submission" date="2023-05" db="EMBL/GenBank/DDBJ databases">
        <title>Genome and transcriptome analyses reveal genes involved in the formation of fine ridges on petal epidermal cells in Hibiscus trionum.</title>
        <authorList>
            <person name="Koshimizu S."/>
            <person name="Masuda S."/>
            <person name="Ishii T."/>
            <person name="Shirasu K."/>
            <person name="Hoshino A."/>
            <person name="Arita M."/>
        </authorList>
    </citation>
    <scope>NUCLEOTIDE SEQUENCE</scope>
    <source>
        <strain evidence="2">Hamamatsu line</strain>
    </source>
</reference>
<gene>
    <name evidence="2" type="ORF">HRI_002029800</name>
</gene>
<dbReference type="PANTHER" id="PTHR33116">
    <property type="entry name" value="REVERSE TRANSCRIPTASE ZINC-BINDING DOMAIN-CONTAINING PROTEIN-RELATED-RELATED"/>
    <property type="match status" value="1"/>
</dbReference>
<dbReference type="PANTHER" id="PTHR33116:SF86">
    <property type="entry name" value="REVERSE TRANSCRIPTASE DOMAIN-CONTAINING PROTEIN"/>
    <property type="match status" value="1"/>
</dbReference>
<evidence type="ECO:0000313" key="3">
    <source>
        <dbReference type="Proteomes" id="UP001165190"/>
    </source>
</evidence>
<evidence type="ECO:0000313" key="2">
    <source>
        <dbReference type="EMBL" id="GMI83605.1"/>
    </source>
</evidence>
<dbReference type="Pfam" id="PF00078">
    <property type="entry name" value="RVT_1"/>
    <property type="match status" value="1"/>
</dbReference>
<organism evidence="2 3">
    <name type="scientific">Hibiscus trionum</name>
    <name type="common">Flower of an hour</name>
    <dbReference type="NCBI Taxonomy" id="183268"/>
    <lineage>
        <taxon>Eukaryota</taxon>
        <taxon>Viridiplantae</taxon>
        <taxon>Streptophyta</taxon>
        <taxon>Embryophyta</taxon>
        <taxon>Tracheophyta</taxon>
        <taxon>Spermatophyta</taxon>
        <taxon>Magnoliopsida</taxon>
        <taxon>eudicotyledons</taxon>
        <taxon>Gunneridae</taxon>
        <taxon>Pentapetalae</taxon>
        <taxon>rosids</taxon>
        <taxon>malvids</taxon>
        <taxon>Malvales</taxon>
        <taxon>Malvaceae</taxon>
        <taxon>Malvoideae</taxon>
        <taxon>Hibiscus</taxon>
    </lineage>
</organism>
<dbReference type="EMBL" id="BSYR01000019">
    <property type="protein sequence ID" value="GMI83605.1"/>
    <property type="molecule type" value="Genomic_DNA"/>
</dbReference>
<dbReference type="OrthoDB" id="1000481at2759"/>
<dbReference type="PROSITE" id="PS50878">
    <property type="entry name" value="RT_POL"/>
    <property type="match status" value="1"/>
</dbReference>
<name>A0A9W7HX95_HIBTR</name>
<dbReference type="Proteomes" id="UP001165190">
    <property type="component" value="Unassembled WGS sequence"/>
</dbReference>
<dbReference type="InterPro" id="IPR000477">
    <property type="entry name" value="RT_dom"/>
</dbReference>
<proteinExistence type="predicted"/>
<comment type="caution">
    <text evidence="2">The sequence shown here is derived from an EMBL/GenBank/DDBJ whole genome shotgun (WGS) entry which is preliminary data.</text>
</comment>